<dbReference type="Proteomes" id="UP000005234">
    <property type="component" value="Chromosome"/>
</dbReference>
<evidence type="ECO:0000256" key="3">
    <source>
        <dbReference type="ARBA" id="ARBA00023235"/>
    </source>
</evidence>
<dbReference type="HOGENOM" id="CLU_068027_0_0_6"/>
<evidence type="ECO:0000259" key="5">
    <source>
        <dbReference type="Pfam" id="PF00160"/>
    </source>
</evidence>
<dbReference type="PANTHER" id="PTHR43246">
    <property type="entry name" value="PEPTIDYL-PROLYL CIS-TRANS ISOMERASE CYP38, CHLOROPLASTIC"/>
    <property type="match status" value="1"/>
</dbReference>
<dbReference type="InterPro" id="IPR029000">
    <property type="entry name" value="Cyclophilin-like_dom_sf"/>
</dbReference>
<organism evidence="6 7">
    <name type="scientific">Frateuria aurantia (strain ATCC 33424 / DSM 6220 / KCTC 2777 / LMG 1558 / NBRC 3245 / NCIMB 13370)</name>
    <name type="common">Acetobacter aurantius</name>
    <dbReference type="NCBI Taxonomy" id="767434"/>
    <lineage>
        <taxon>Bacteria</taxon>
        <taxon>Pseudomonadati</taxon>
        <taxon>Pseudomonadota</taxon>
        <taxon>Gammaproteobacteria</taxon>
        <taxon>Lysobacterales</taxon>
        <taxon>Rhodanobacteraceae</taxon>
        <taxon>Frateuria</taxon>
    </lineage>
</organism>
<dbReference type="OrthoDB" id="9807797at2"/>
<sequence length="327" mass="35521">MLLSTHRLSRLRPGLWSCLFAALAGLALDPAAAAGLSPRETILAQARPAEWQTLDPRQLLYMQLPAGEVIIALAPAVSPLHVANIQTLVHQRYFDGLAIVRVQDNFVAQWDDPEADDGGDPHKTHPLGAAKTRIAPEFTRAIAGDDHWTSLPDGDLFAPTVGFLDGFPAARDPLTGREWLVHCYGMVGVGRDVAPDSGNGSALYAVIGQPPRRLDHNLAVVGRVISGIEYLSSLPRGTGPMGFYPQAGQRTPIRSIRLGSELPAAQQGIWQQLRTDSPSFARLLDDQRYHRSDFYPQPPGRVELCGAELPVRHLQLHATSVTEPSSP</sequence>
<gene>
    <name evidence="6" type="ordered locus">Fraau_0909</name>
</gene>
<dbReference type="InterPro" id="IPR002130">
    <property type="entry name" value="Cyclophilin-type_PPIase_dom"/>
</dbReference>
<feature type="chain" id="PRO_5003614132" description="peptidylprolyl isomerase" evidence="4">
    <location>
        <begin position="34"/>
        <end position="327"/>
    </location>
</feature>
<dbReference type="SUPFAM" id="SSF50891">
    <property type="entry name" value="Cyclophilin-like"/>
    <property type="match status" value="1"/>
</dbReference>
<dbReference type="GO" id="GO:0003755">
    <property type="term" value="F:peptidyl-prolyl cis-trans isomerase activity"/>
    <property type="evidence" value="ECO:0007669"/>
    <property type="project" value="UniProtKB-KW"/>
</dbReference>
<dbReference type="STRING" id="767434.Fraau_0909"/>
<feature type="domain" description="PPIase cyclophilin-type" evidence="5">
    <location>
        <begin position="62"/>
        <end position="237"/>
    </location>
</feature>
<keyword evidence="3 6" id="KW-0413">Isomerase</keyword>
<dbReference type="AlphaFoldDB" id="H8L1L8"/>
<name>H8L1L8_FRAAD</name>
<protein>
    <recommendedName>
        <fullName evidence="1">peptidylprolyl isomerase</fullName>
        <ecNumber evidence="1">5.2.1.8</ecNumber>
    </recommendedName>
</protein>
<evidence type="ECO:0000256" key="1">
    <source>
        <dbReference type="ARBA" id="ARBA00013194"/>
    </source>
</evidence>
<dbReference type="InterPro" id="IPR044665">
    <property type="entry name" value="E_coli_cyclophilin_A-like"/>
</dbReference>
<dbReference type="KEGG" id="fau:Fraau_0909"/>
<reference evidence="6" key="1">
    <citation type="submission" date="2012-02" db="EMBL/GenBank/DDBJ databases">
        <title>The complete genome of Frateuria aurantia DSM 6220.</title>
        <authorList>
            <consortium name="US DOE Joint Genome Institute (JGI-PGF)"/>
            <person name="Lucas S."/>
            <person name="Copeland A."/>
            <person name="Lapidus A."/>
            <person name="Glavina del Rio T."/>
            <person name="Dalin E."/>
            <person name="Tice H."/>
            <person name="Bruce D."/>
            <person name="Goodwin L."/>
            <person name="Pitluck S."/>
            <person name="Peters L."/>
            <person name="Ovchinnikova G."/>
            <person name="Teshima H."/>
            <person name="Kyrpides N."/>
            <person name="Mavromatis K."/>
            <person name="Ivanova N."/>
            <person name="Brettin T."/>
            <person name="Detter J.C."/>
            <person name="Han C."/>
            <person name="Larimer F."/>
            <person name="Land M."/>
            <person name="Hauser L."/>
            <person name="Markowitz V."/>
            <person name="Cheng J.-F."/>
            <person name="Hugenholtz P."/>
            <person name="Woyke T."/>
            <person name="Wu D."/>
            <person name="Brambilla E."/>
            <person name="Klenk H.-P."/>
            <person name="Eisen J.A."/>
        </authorList>
    </citation>
    <scope>NUCLEOTIDE SEQUENCE</scope>
    <source>
        <strain evidence="6">DSM 6220</strain>
    </source>
</reference>
<dbReference type="EMBL" id="CP003350">
    <property type="protein sequence ID" value="AFC85378.1"/>
    <property type="molecule type" value="Genomic_DNA"/>
</dbReference>
<dbReference type="eggNOG" id="COG0652">
    <property type="taxonomic scope" value="Bacteria"/>
</dbReference>
<evidence type="ECO:0000313" key="7">
    <source>
        <dbReference type="Proteomes" id="UP000005234"/>
    </source>
</evidence>
<evidence type="ECO:0000256" key="2">
    <source>
        <dbReference type="ARBA" id="ARBA00023110"/>
    </source>
</evidence>
<dbReference type="Gene3D" id="2.40.100.10">
    <property type="entry name" value="Cyclophilin-like"/>
    <property type="match status" value="1"/>
</dbReference>
<accession>H8L1L8</accession>
<proteinExistence type="predicted"/>
<evidence type="ECO:0000313" key="6">
    <source>
        <dbReference type="EMBL" id="AFC85378.1"/>
    </source>
</evidence>
<dbReference type="EC" id="5.2.1.8" evidence="1"/>
<keyword evidence="2" id="KW-0697">Rotamase</keyword>
<evidence type="ECO:0000256" key="4">
    <source>
        <dbReference type="SAM" id="SignalP"/>
    </source>
</evidence>
<dbReference type="RefSeq" id="WP_014402384.1">
    <property type="nucleotide sequence ID" value="NC_017033.1"/>
</dbReference>
<feature type="signal peptide" evidence="4">
    <location>
        <begin position="1"/>
        <end position="33"/>
    </location>
</feature>
<keyword evidence="7" id="KW-1185">Reference proteome</keyword>
<keyword evidence="4" id="KW-0732">Signal</keyword>
<dbReference type="Pfam" id="PF00160">
    <property type="entry name" value="Pro_isomerase"/>
    <property type="match status" value="1"/>
</dbReference>